<dbReference type="AlphaFoldDB" id="A0A7D9EL35"/>
<evidence type="ECO:0000259" key="1">
    <source>
        <dbReference type="Pfam" id="PF05585"/>
    </source>
</evidence>
<dbReference type="Pfam" id="PF05585">
    <property type="entry name" value="DUF1758"/>
    <property type="match status" value="1"/>
</dbReference>
<feature type="domain" description="DUF1758" evidence="1">
    <location>
        <begin position="75"/>
        <end position="194"/>
    </location>
</feature>
<reference evidence="2" key="1">
    <citation type="submission" date="2020-04" db="EMBL/GenBank/DDBJ databases">
        <authorList>
            <person name="Alioto T."/>
            <person name="Alioto T."/>
            <person name="Gomez Garrido J."/>
        </authorList>
    </citation>
    <scope>NUCLEOTIDE SEQUENCE</scope>
    <source>
        <strain evidence="2">A484AB</strain>
    </source>
</reference>
<dbReference type="EMBL" id="CACRXK020007747">
    <property type="protein sequence ID" value="CAB4013086.1"/>
    <property type="molecule type" value="Genomic_DNA"/>
</dbReference>
<proteinExistence type="predicted"/>
<evidence type="ECO:0000313" key="2">
    <source>
        <dbReference type="EMBL" id="CAB4013086.1"/>
    </source>
</evidence>
<comment type="caution">
    <text evidence="2">The sequence shown here is derived from an EMBL/GenBank/DDBJ whole genome shotgun (WGS) entry which is preliminary data.</text>
</comment>
<gene>
    <name evidence="2" type="ORF">PACLA_8A019552</name>
</gene>
<dbReference type="Proteomes" id="UP001152795">
    <property type="component" value="Unassembled WGS sequence"/>
</dbReference>
<sequence length="236" mass="26017">MRHHQSICSKTVTRCEVDGSGNKSSEEMKNEICTAGSANCTITAGSQITTKKQVLLQTARAIATNEGGLKTATVRILFDSGSQRSYITDDLRRKLRLNAIKSETLHLNTFGDNKHKKSCQVFYLTLLGRNGSESKTSVLNFPIICSPLPALVDIFDYPHIRELELADYDEGQGPPPHDSIDVLVGSDYYWNFVTGETVCGDFGPIAVKSVFLVGCFPEGPNWLSPKRKDVKGCQRI</sequence>
<evidence type="ECO:0000313" key="3">
    <source>
        <dbReference type="Proteomes" id="UP001152795"/>
    </source>
</evidence>
<dbReference type="OrthoDB" id="5976685at2759"/>
<protein>
    <recommendedName>
        <fullName evidence="1">DUF1758 domain-containing protein</fullName>
    </recommendedName>
</protein>
<dbReference type="InterPro" id="IPR008737">
    <property type="entry name" value="DUF1758"/>
</dbReference>
<organism evidence="2 3">
    <name type="scientific">Paramuricea clavata</name>
    <name type="common">Red gorgonian</name>
    <name type="synonym">Violescent sea-whip</name>
    <dbReference type="NCBI Taxonomy" id="317549"/>
    <lineage>
        <taxon>Eukaryota</taxon>
        <taxon>Metazoa</taxon>
        <taxon>Cnidaria</taxon>
        <taxon>Anthozoa</taxon>
        <taxon>Octocorallia</taxon>
        <taxon>Malacalcyonacea</taxon>
        <taxon>Plexauridae</taxon>
        <taxon>Paramuricea</taxon>
    </lineage>
</organism>
<name>A0A7D9EL35_PARCT</name>
<keyword evidence="3" id="KW-1185">Reference proteome</keyword>
<accession>A0A7D9EL35</accession>